<feature type="DNA-binding region" description="H-T-H motif" evidence="2">
    <location>
        <begin position="30"/>
        <end position="49"/>
    </location>
</feature>
<dbReference type="SUPFAM" id="SSF46689">
    <property type="entry name" value="Homeodomain-like"/>
    <property type="match status" value="1"/>
</dbReference>
<name>A0AAJ5BIC4_9GAMM</name>
<dbReference type="PROSITE" id="PS50977">
    <property type="entry name" value="HTH_TETR_2"/>
    <property type="match status" value="1"/>
</dbReference>
<dbReference type="GO" id="GO:0003677">
    <property type="term" value="F:DNA binding"/>
    <property type="evidence" value="ECO:0007669"/>
    <property type="project" value="UniProtKB-UniRule"/>
</dbReference>
<reference evidence="4 5" key="1">
    <citation type="submission" date="2016-10" db="EMBL/GenBank/DDBJ databases">
        <authorList>
            <person name="Varghese N."/>
            <person name="Submissions S."/>
        </authorList>
    </citation>
    <scope>NUCLEOTIDE SEQUENCE [LARGE SCALE GENOMIC DNA]</scope>
    <source>
        <strain evidence="4 5">DSM 5563</strain>
    </source>
</reference>
<protein>
    <submittedName>
        <fullName evidence="4">Transcriptional regulator, TetR family</fullName>
    </submittedName>
</protein>
<evidence type="ECO:0000256" key="2">
    <source>
        <dbReference type="PROSITE-ProRule" id="PRU00335"/>
    </source>
</evidence>
<dbReference type="InterPro" id="IPR001647">
    <property type="entry name" value="HTH_TetR"/>
</dbReference>
<evidence type="ECO:0000259" key="3">
    <source>
        <dbReference type="PROSITE" id="PS50977"/>
    </source>
</evidence>
<gene>
    <name evidence="4" type="ORF">SAMN02745723_11260</name>
</gene>
<dbReference type="InterPro" id="IPR036271">
    <property type="entry name" value="Tet_transcr_reg_TetR-rel_C_sf"/>
</dbReference>
<organism evidence="4 5">
    <name type="scientific">Pragia fontium DSM 5563 = ATCC 49100</name>
    <dbReference type="NCBI Taxonomy" id="1122977"/>
    <lineage>
        <taxon>Bacteria</taxon>
        <taxon>Pseudomonadati</taxon>
        <taxon>Pseudomonadota</taxon>
        <taxon>Gammaproteobacteria</taxon>
        <taxon>Enterobacterales</taxon>
        <taxon>Budviciaceae</taxon>
        <taxon>Pragia</taxon>
    </lineage>
</organism>
<keyword evidence="1 2" id="KW-0238">DNA-binding</keyword>
<dbReference type="PROSITE" id="PS01081">
    <property type="entry name" value="HTH_TETR_1"/>
    <property type="match status" value="1"/>
</dbReference>
<dbReference type="EMBL" id="FOLW01000012">
    <property type="protein sequence ID" value="SFD29832.1"/>
    <property type="molecule type" value="Genomic_DNA"/>
</dbReference>
<evidence type="ECO:0000313" key="4">
    <source>
        <dbReference type="EMBL" id="SFD29832.1"/>
    </source>
</evidence>
<sequence length="203" mass="22713">MSYMAKDERRAAILEAAIKVALKEGLMNITTRKVSAELGAATGIIHHHFASTVELRQEVFRQFTLQSHQAVCEKITGMTPPDQLFHLLDYSETTPEDPVSQLWNDAWAEAVRDKQLGQVYSDSLKVLHQEAVRIIEQGCLTGHFQPDTQREDISIKAWRLMSVSFGATSISDIDSSIMQPISSADLLKNSIRCELGVKAVDDW</sequence>
<dbReference type="SUPFAM" id="SSF48498">
    <property type="entry name" value="Tetracyclin repressor-like, C-terminal domain"/>
    <property type="match status" value="1"/>
</dbReference>
<dbReference type="InterPro" id="IPR009057">
    <property type="entry name" value="Homeodomain-like_sf"/>
</dbReference>
<proteinExistence type="predicted"/>
<evidence type="ECO:0000256" key="1">
    <source>
        <dbReference type="ARBA" id="ARBA00023125"/>
    </source>
</evidence>
<dbReference type="Pfam" id="PF00440">
    <property type="entry name" value="TetR_N"/>
    <property type="match status" value="1"/>
</dbReference>
<dbReference type="Gene3D" id="1.10.357.10">
    <property type="entry name" value="Tetracycline Repressor, domain 2"/>
    <property type="match status" value="1"/>
</dbReference>
<feature type="domain" description="HTH tetR-type" evidence="3">
    <location>
        <begin position="7"/>
        <end position="67"/>
    </location>
</feature>
<accession>A0AAJ5BIC4</accession>
<dbReference type="AlphaFoldDB" id="A0AAJ5BIC4"/>
<evidence type="ECO:0000313" key="5">
    <source>
        <dbReference type="Proteomes" id="UP000226420"/>
    </source>
</evidence>
<dbReference type="Proteomes" id="UP000226420">
    <property type="component" value="Unassembled WGS sequence"/>
</dbReference>
<dbReference type="InterPro" id="IPR023772">
    <property type="entry name" value="DNA-bd_HTH_TetR-type_CS"/>
</dbReference>
<comment type="caution">
    <text evidence="4">The sequence shown here is derived from an EMBL/GenBank/DDBJ whole genome shotgun (WGS) entry which is preliminary data.</text>
</comment>